<sequence length="169" mass="18292">MDQPFRITCLLFPRVTQLDLTGPVQVFSLAPNVVIDLVWHDVGPVPTDTGFSLLPTTTFAEAPPADLLMVPGGNGAFDLLNDEAALAFVRTQARNARYVSSVCTGAFVLDAAGLLTGRRATTHWASRPLLERFGAISGGAGGLGRNTSHRRRSNQWNRRRIGDHREVVG</sequence>
<dbReference type="PANTHER" id="PTHR43130:SF2">
    <property type="entry name" value="DJ-1_PFPI DOMAIN-CONTAINING PROTEIN"/>
    <property type="match status" value="1"/>
</dbReference>
<dbReference type="CDD" id="cd03139">
    <property type="entry name" value="GATase1_PfpI_2"/>
    <property type="match status" value="1"/>
</dbReference>
<feature type="domain" description="DJ-1/PfpI" evidence="2">
    <location>
        <begin position="6"/>
        <end position="132"/>
    </location>
</feature>
<name>A0A1R4GDG7_9MICC</name>
<dbReference type="InterPro" id="IPR002818">
    <property type="entry name" value="DJ-1/PfpI"/>
</dbReference>
<feature type="compositionally biased region" description="Basic residues" evidence="1">
    <location>
        <begin position="147"/>
        <end position="162"/>
    </location>
</feature>
<organism evidence="3 4">
    <name type="scientific">Arthrobacter rhombi</name>
    <dbReference type="NCBI Taxonomy" id="71253"/>
    <lineage>
        <taxon>Bacteria</taxon>
        <taxon>Bacillati</taxon>
        <taxon>Actinomycetota</taxon>
        <taxon>Actinomycetes</taxon>
        <taxon>Micrococcales</taxon>
        <taxon>Micrococcaceae</taxon>
        <taxon>Arthrobacter</taxon>
    </lineage>
</organism>
<keyword evidence="4" id="KW-1185">Reference proteome</keyword>
<evidence type="ECO:0000313" key="4">
    <source>
        <dbReference type="Proteomes" id="UP000195913"/>
    </source>
</evidence>
<dbReference type="Gene3D" id="3.40.50.880">
    <property type="match status" value="1"/>
</dbReference>
<dbReference type="PANTHER" id="PTHR43130">
    <property type="entry name" value="ARAC-FAMILY TRANSCRIPTIONAL REGULATOR"/>
    <property type="match status" value="1"/>
</dbReference>
<dbReference type="SUPFAM" id="SSF52317">
    <property type="entry name" value="Class I glutamine amidotransferase-like"/>
    <property type="match status" value="1"/>
</dbReference>
<accession>A0A1R4GDG7</accession>
<dbReference type="GO" id="GO:0006355">
    <property type="term" value="P:regulation of DNA-templated transcription"/>
    <property type="evidence" value="ECO:0007669"/>
    <property type="project" value="TreeGrafter"/>
</dbReference>
<reference evidence="3 4" key="1">
    <citation type="submission" date="2017-02" db="EMBL/GenBank/DDBJ databases">
        <authorList>
            <person name="Peterson S.W."/>
        </authorList>
    </citation>
    <scope>NUCLEOTIDE SEQUENCE [LARGE SCALE GENOMIC DNA]</scope>
    <source>
        <strain evidence="3 4">B Ar 00.02</strain>
    </source>
</reference>
<feature type="region of interest" description="Disordered" evidence="1">
    <location>
        <begin position="141"/>
        <end position="169"/>
    </location>
</feature>
<dbReference type="AlphaFoldDB" id="A0A1R4GDG7"/>
<proteinExistence type="predicted"/>
<dbReference type="RefSeq" id="WP_198962415.1">
    <property type="nucleotide sequence ID" value="NZ_FUHW01000033.1"/>
</dbReference>
<dbReference type="InterPro" id="IPR052158">
    <property type="entry name" value="INH-QAR"/>
</dbReference>
<dbReference type="Proteomes" id="UP000195913">
    <property type="component" value="Unassembled WGS sequence"/>
</dbReference>
<dbReference type="Pfam" id="PF01965">
    <property type="entry name" value="DJ-1_PfpI"/>
    <property type="match status" value="1"/>
</dbReference>
<dbReference type="InterPro" id="IPR029062">
    <property type="entry name" value="Class_I_gatase-like"/>
</dbReference>
<dbReference type="EMBL" id="FUHW01000033">
    <property type="protein sequence ID" value="SJM66035.1"/>
    <property type="molecule type" value="Genomic_DNA"/>
</dbReference>
<evidence type="ECO:0000259" key="2">
    <source>
        <dbReference type="Pfam" id="PF01965"/>
    </source>
</evidence>
<evidence type="ECO:0000256" key="1">
    <source>
        <dbReference type="SAM" id="MobiDB-lite"/>
    </source>
</evidence>
<evidence type="ECO:0000313" key="3">
    <source>
        <dbReference type="EMBL" id="SJM66035.1"/>
    </source>
</evidence>
<protein>
    <submittedName>
        <fullName evidence="3">ThiJ/PfpI family protein</fullName>
    </submittedName>
</protein>
<gene>
    <name evidence="3" type="ORF">FM101_09605</name>
</gene>